<sequence length="159" mass="17906">MAHAWWRGSRGEGFVVAQLALFALLALGPRTLPWIPAWPWPQFWRVAGAGLMGVGGLLALTASLSLGRALTPLPYPREDSHLVETGPYALVRHPIYSGVLLLALGWAFWTRGLFTLGYALALFVLLDAKSRREERWLGARFSGYVRYKRRVRKLIPFVY</sequence>
<name>A0A933SE05_UNCEI</name>
<dbReference type="Pfam" id="PF04191">
    <property type="entry name" value="PEMT"/>
    <property type="match status" value="1"/>
</dbReference>
<comment type="caution">
    <text evidence="6">The sequence shown here is derived from an EMBL/GenBank/DDBJ whole genome shotgun (WGS) entry which is preliminary data.</text>
</comment>
<evidence type="ECO:0000256" key="1">
    <source>
        <dbReference type="ARBA" id="ARBA00004127"/>
    </source>
</evidence>
<gene>
    <name evidence="6" type="ORF">HZA61_04410</name>
</gene>
<dbReference type="InterPro" id="IPR052527">
    <property type="entry name" value="Metal_cation-efflux_comp"/>
</dbReference>
<dbReference type="PANTHER" id="PTHR43847:SF1">
    <property type="entry name" value="BLL3993 PROTEIN"/>
    <property type="match status" value="1"/>
</dbReference>
<feature type="transmembrane region" description="Helical" evidence="5">
    <location>
        <begin position="88"/>
        <end position="106"/>
    </location>
</feature>
<evidence type="ECO:0000313" key="7">
    <source>
        <dbReference type="Proteomes" id="UP000696931"/>
    </source>
</evidence>
<organism evidence="6 7">
    <name type="scientific">Eiseniibacteriota bacterium</name>
    <dbReference type="NCBI Taxonomy" id="2212470"/>
    <lineage>
        <taxon>Bacteria</taxon>
        <taxon>Candidatus Eiseniibacteriota</taxon>
    </lineage>
</organism>
<reference evidence="6" key="1">
    <citation type="submission" date="2020-07" db="EMBL/GenBank/DDBJ databases">
        <title>Huge and variable diversity of episymbiotic CPR bacteria and DPANN archaea in groundwater ecosystems.</title>
        <authorList>
            <person name="He C.Y."/>
            <person name="Keren R."/>
            <person name="Whittaker M."/>
            <person name="Farag I.F."/>
            <person name="Doudna J."/>
            <person name="Cate J.H.D."/>
            <person name="Banfield J.F."/>
        </authorList>
    </citation>
    <scope>NUCLEOTIDE SEQUENCE</scope>
    <source>
        <strain evidence="6">NC_groundwater_1813_Pr3_B-0.1um_71_17</strain>
    </source>
</reference>
<dbReference type="GO" id="GO:0012505">
    <property type="term" value="C:endomembrane system"/>
    <property type="evidence" value="ECO:0007669"/>
    <property type="project" value="UniProtKB-SubCell"/>
</dbReference>
<evidence type="ECO:0000256" key="5">
    <source>
        <dbReference type="SAM" id="Phobius"/>
    </source>
</evidence>
<comment type="subcellular location">
    <subcellularLocation>
        <location evidence="1">Endomembrane system</location>
        <topology evidence="1">Multi-pass membrane protein</topology>
    </subcellularLocation>
</comment>
<accession>A0A933SE05</accession>
<evidence type="ECO:0000256" key="4">
    <source>
        <dbReference type="ARBA" id="ARBA00023136"/>
    </source>
</evidence>
<dbReference type="InterPro" id="IPR007318">
    <property type="entry name" value="Phopholipid_MeTrfase"/>
</dbReference>
<feature type="transmembrane region" description="Helical" evidence="5">
    <location>
        <begin position="43"/>
        <end position="67"/>
    </location>
</feature>
<evidence type="ECO:0000256" key="2">
    <source>
        <dbReference type="ARBA" id="ARBA00022692"/>
    </source>
</evidence>
<keyword evidence="2 5" id="KW-0812">Transmembrane</keyword>
<keyword evidence="4 5" id="KW-0472">Membrane</keyword>
<protein>
    <submittedName>
        <fullName evidence="6">Isoprenylcysteine carboxylmethyltransferase family protein</fullName>
    </submittedName>
</protein>
<dbReference type="EMBL" id="JACRIW010000033">
    <property type="protein sequence ID" value="MBI5168713.1"/>
    <property type="molecule type" value="Genomic_DNA"/>
</dbReference>
<proteinExistence type="predicted"/>
<dbReference type="PANTHER" id="PTHR43847">
    <property type="entry name" value="BLL3993 PROTEIN"/>
    <property type="match status" value="1"/>
</dbReference>
<dbReference type="Gene3D" id="1.20.120.1630">
    <property type="match status" value="1"/>
</dbReference>
<evidence type="ECO:0000256" key="3">
    <source>
        <dbReference type="ARBA" id="ARBA00022989"/>
    </source>
</evidence>
<evidence type="ECO:0000313" key="6">
    <source>
        <dbReference type="EMBL" id="MBI5168713.1"/>
    </source>
</evidence>
<dbReference type="AlphaFoldDB" id="A0A933SE05"/>
<keyword evidence="3 5" id="KW-1133">Transmembrane helix</keyword>
<dbReference type="Proteomes" id="UP000696931">
    <property type="component" value="Unassembled WGS sequence"/>
</dbReference>